<name>G0TSN5_TRYVY</name>
<sequence>MVVFVKSLSKRRVYTGGVRWIFLCTAGLAVCSCSPPLVSQVAASYSTRSDKFRTFCVDGPPFGYARLPALITTEKRFLLSTRGPFTIAWLAHILSFASNCKETPYTS</sequence>
<evidence type="ECO:0000313" key="1">
    <source>
        <dbReference type="EMBL" id="CCC46962.1"/>
    </source>
</evidence>
<dbReference type="VEuPathDB" id="TriTrypDB:TvY486_0301510"/>
<reference evidence="1" key="1">
    <citation type="journal article" date="2012" name="Proc. Natl. Acad. Sci. U.S.A.">
        <title>Antigenic diversity is generated by distinct evolutionary mechanisms in African trypanosome species.</title>
        <authorList>
            <person name="Jackson A.P."/>
            <person name="Berry A."/>
            <person name="Aslett M."/>
            <person name="Allison H.C."/>
            <person name="Burton P."/>
            <person name="Vavrova-Anderson J."/>
            <person name="Brown R."/>
            <person name="Browne H."/>
            <person name="Corton N."/>
            <person name="Hauser H."/>
            <person name="Gamble J."/>
            <person name="Gilderthorp R."/>
            <person name="Marcello L."/>
            <person name="McQuillan J."/>
            <person name="Otto T.D."/>
            <person name="Quail M.A."/>
            <person name="Sanders M.J."/>
            <person name="van Tonder A."/>
            <person name="Ginger M.L."/>
            <person name="Field M.C."/>
            <person name="Barry J.D."/>
            <person name="Hertz-Fowler C."/>
            <person name="Berriman M."/>
        </authorList>
    </citation>
    <scope>NUCLEOTIDE SEQUENCE</scope>
    <source>
        <strain evidence="1">Y486</strain>
    </source>
</reference>
<dbReference type="PROSITE" id="PS51257">
    <property type="entry name" value="PROKAR_LIPOPROTEIN"/>
    <property type="match status" value="1"/>
</dbReference>
<proteinExistence type="predicted"/>
<dbReference type="EMBL" id="HE573019">
    <property type="protein sequence ID" value="CCC46962.1"/>
    <property type="molecule type" value="Genomic_DNA"/>
</dbReference>
<gene>
    <name evidence="1" type="ORF">TVY486_0301510</name>
</gene>
<dbReference type="AlphaFoldDB" id="G0TSN5"/>
<accession>G0TSN5</accession>
<organism evidence="1">
    <name type="scientific">Trypanosoma vivax (strain Y486)</name>
    <dbReference type="NCBI Taxonomy" id="1055687"/>
    <lineage>
        <taxon>Eukaryota</taxon>
        <taxon>Discoba</taxon>
        <taxon>Euglenozoa</taxon>
        <taxon>Kinetoplastea</taxon>
        <taxon>Metakinetoplastina</taxon>
        <taxon>Trypanosomatida</taxon>
        <taxon>Trypanosomatidae</taxon>
        <taxon>Trypanosoma</taxon>
        <taxon>Duttonella</taxon>
    </lineage>
</organism>
<protein>
    <submittedName>
        <fullName evidence="1">Uncharacterized protein</fullName>
    </submittedName>
</protein>